<evidence type="ECO:0000256" key="2">
    <source>
        <dbReference type="ARBA" id="ARBA00010701"/>
    </source>
</evidence>
<dbReference type="Pfam" id="PF00151">
    <property type="entry name" value="Lipase"/>
    <property type="match status" value="1"/>
</dbReference>
<keyword evidence="8" id="KW-1185">Reference proteome</keyword>
<dbReference type="EMBL" id="JADBJN010000001">
    <property type="protein sequence ID" value="KAG5682563.1"/>
    <property type="molecule type" value="Genomic_DNA"/>
</dbReference>
<organism evidence="7 8">
    <name type="scientific">Polypedilum vanderplanki</name>
    <name type="common">Sleeping chironomid midge</name>
    <dbReference type="NCBI Taxonomy" id="319348"/>
    <lineage>
        <taxon>Eukaryota</taxon>
        <taxon>Metazoa</taxon>
        <taxon>Ecdysozoa</taxon>
        <taxon>Arthropoda</taxon>
        <taxon>Hexapoda</taxon>
        <taxon>Insecta</taxon>
        <taxon>Pterygota</taxon>
        <taxon>Neoptera</taxon>
        <taxon>Endopterygota</taxon>
        <taxon>Diptera</taxon>
        <taxon>Nematocera</taxon>
        <taxon>Chironomoidea</taxon>
        <taxon>Chironomidae</taxon>
        <taxon>Chironominae</taxon>
        <taxon>Polypedilum</taxon>
        <taxon>Polypedilum</taxon>
    </lineage>
</organism>
<feature type="chain" id="PRO_5039932091" description="Lipase domain-containing protein" evidence="5">
    <location>
        <begin position="21"/>
        <end position="301"/>
    </location>
</feature>
<evidence type="ECO:0000256" key="1">
    <source>
        <dbReference type="ARBA" id="ARBA00004613"/>
    </source>
</evidence>
<dbReference type="GO" id="GO:0005615">
    <property type="term" value="C:extracellular space"/>
    <property type="evidence" value="ECO:0007669"/>
    <property type="project" value="TreeGrafter"/>
</dbReference>
<evidence type="ECO:0000259" key="6">
    <source>
        <dbReference type="Pfam" id="PF00151"/>
    </source>
</evidence>
<dbReference type="OrthoDB" id="199913at2759"/>
<evidence type="ECO:0000256" key="5">
    <source>
        <dbReference type="SAM" id="SignalP"/>
    </source>
</evidence>
<dbReference type="InterPro" id="IPR029058">
    <property type="entry name" value="AB_hydrolase_fold"/>
</dbReference>
<dbReference type="InterPro" id="IPR013818">
    <property type="entry name" value="Lipase"/>
</dbReference>
<keyword evidence="5" id="KW-0732">Signal</keyword>
<protein>
    <recommendedName>
        <fullName evidence="6">Lipase domain-containing protein</fullName>
    </recommendedName>
</protein>
<feature type="domain" description="Lipase" evidence="6">
    <location>
        <begin position="48"/>
        <end position="297"/>
    </location>
</feature>
<dbReference type="GO" id="GO:0017171">
    <property type="term" value="F:serine hydrolase activity"/>
    <property type="evidence" value="ECO:0007669"/>
    <property type="project" value="TreeGrafter"/>
</dbReference>
<accession>A0A9J6CLP5</accession>
<evidence type="ECO:0000256" key="4">
    <source>
        <dbReference type="RuleBase" id="RU004262"/>
    </source>
</evidence>
<sequence length="301" mass="34354">MSNNFFKISYILFFIASINCGSVRDFTKVTLINRGYKGQAYKPRDLNKVLDHPDFDRKKPTIIYSYGFTETQFQPSVRNVIDAYLENNGFNFMIISCDSIIDYTIFNANEIAQMVAEGIKNCFDKGYRNFHLVGFSLGGQIVGMIGRKVSEMSQKKYKIPRITGLDPGKVPPFFSIELLNQNDAEFVDIIHTETKYLGSAESMGHVIFWVNGGHSQPLCKTQIDLLTQVCSHLMAPKLWAESVRSNTTKVFPALKCEKFSDLRTKNCDFSKINYMGLHANKEFKGNFYLETNNLPPYSRDL</sequence>
<dbReference type="AlphaFoldDB" id="A0A9J6CLP5"/>
<gene>
    <name evidence="7" type="ORF">PVAND_011908</name>
</gene>
<dbReference type="GO" id="GO:0016298">
    <property type="term" value="F:lipase activity"/>
    <property type="evidence" value="ECO:0007669"/>
    <property type="project" value="InterPro"/>
</dbReference>
<dbReference type="InterPro" id="IPR000734">
    <property type="entry name" value="TAG_lipase"/>
</dbReference>
<evidence type="ECO:0000313" key="8">
    <source>
        <dbReference type="Proteomes" id="UP001107558"/>
    </source>
</evidence>
<dbReference type="PANTHER" id="PTHR11610:SF37">
    <property type="entry name" value="GH01208P"/>
    <property type="match status" value="1"/>
</dbReference>
<dbReference type="GO" id="GO:0016042">
    <property type="term" value="P:lipid catabolic process"/>
    <property type="evidence" value="ECO:0007669"/>
    <property type="project" value="TreeGrafter"/>
</dbReference>
<reference evidence="7" key="1">
    <citation type="submission" date="2021-03" db="EMBL/GenBank/DDBJ databases">
        <title>Chromosome level genome of the anhydrobiotic midge Polypedilum vanderplanki.</title>
        <authorList>
            <person name="Yoshida Y."/>
            <person name="Kikawada T."/>
            <person name="Gusev O."/>
        </authorList>
    </citation>
    <scope>NUCLEOTIDE SEQUENCE</scope>
    <source>
        <strain evidence="7">NIAS01</strain>
        <tissue evidence="7">Whole body or cell culture</tissue>
    </source>
</reference>
<feature type="signal peptide" evidence="5">
    <location>
        <begin position="1"/>
        <end position="20"/>
    </location>
</feature>
<dbReference type="Proteomes" id="UP001107558">
    <property type="component" value="Chromosome 1"/>
</dbReference>
<comment type="similarity">
    <text evidence="2 4">Belongs to the AB hydrolase superfamily. Lipase family.</text>
</comment>
<dbReference type="Gene3D" id="3.40.50.1820">
    <property type="entry name" value="alpha/beta hydrolase"/>
    <property type="match status" value="1"/>
</dbReference>
<evidence type="ECO:0000313" key="7">
    <source>
        <dbReference type="EMBL" id="KAG5682563.1"/>
    </source>
</evidence>
<dbReference type="SUPFAM" id="SSF53474">
    <property type="entry name" value="alpha/beta-Hydrolases"/>
    <property type="match status" value="1"/>
</dbReference>
<keyword evidence="3" id="KW-0964">Secreted</keyword>
<dbReference type="PANTHER" id="PTHR11610">
    <property type="entry name" value="LIPASE"/>
    <property type="match status" value="1"/>
</dbReference>
<proteinExistence type="inferred from homology"/>
<comment type="caution">
    <text evidence="7">The sequence shown here is derived from an EMBL/GenBank/DDBJ whole genome shotgun (WGS) entry which is preliminary data.</text>
</comment>
<comment type="subcellular location">
    <subcellularLocation>
        <location evidence="1">Secreted</location>
    </subcellularLocation>
</comment>
<name>A0A9J6CLP5_POLVA</name>
<evidence type="ECO:0000256" key="3">
    <source>
        <dbReference type="ARBA" id="ARBA00022525"/>
    </source>
</evidence>